<dbReference type="RefSeq" id="WP_308808272.1">
    <property type="nucleotide sequence ID" value="NZ_BMDG01000017.1"/>
</dbReference>
<dbReference type="CDD" id="cd00158">
    <property type="entry name" value="RHOD"/>
    <property type="match status" value="1"/>
</dbReference>
<evidence type="ECO:0000313" key="2">
    <source>
        <dbReference type="EMBL" id="GGI11867.1"/>
    </source>
</evidence>
<dbReference type="InterPro" id="IPR021309">
    <property type="entry name" value="YgaP-like_TM"/>
</dbReference>
<proteinExistence type="predicted"/>
<dbReference type="SMART" id="SM00450">
    <property type="entry name" value="RHOD"/>
    <property type="match status" value="1"/>
</dbReference>
<dbReference type="InterPro" id="IPR036873">
    <property type="entry name" value="Rhodanese-like_dom_sf"/>
</dbReference>
<dbReference type="Pfam" id="PF11127">
    <property type="entry name" value="YgaP-like_TM"/>
    <property type="match status" value="1"/>
</dbReference>
<name>A0ABQ2BDG8_9MICO</name>
<evidence type="ECO:0000313" key="3">
    <source>
        <dbReference type="Proteomes" id="UP000632535"/>
    </source>
</evidence>
<dbReference type="SUPFAM" id="SSF52821">
    <property type="entry name" value="Rhodanese/Cell cycle control phosphatase"/>
    <property type="match status" value="1"/>
</dbReference>
<reference evidence="3" key="1">
    <citation type="journal article" date="2019" name="Int. J. Syst. Evol. Microbiol.">
        <title>The Global Catalogue of Microorganisms (GCM) 10K type strain sequencing project: providing services to taxonomists for standard genome sequencing and annotation.</title>
        <authorList>
            <consortium name="The Broad Institute Genomics Platform"/>
            <consortium name="The Broad Institute Genome Sequencing Center for Infectious Disease"/>
            <person name="Wu L."/>
            <person name="Ma J."/>
        </authorList>
    </citation>
    <scope>NUCLEOTIDE SEQUENCE [LARGE SCALE GENOMIC DNA]</scope>
    <source>
        <strain evidence="3">CCM 8653</strain>
    </source>
</reference>
<dbReference type="PANTHER" id="PTHR43031">
    <property type="entry name" value="FAD-DEPENDENT OXIDOREDUCTASE"/>
    <property type="match status" value="1"/>
</dbReference>
<gene>
    <name evidence="2" type="ORF">GCM10007368_38330</name>
</gene>
<sequence length="200" mass="20987">METITRPSTLAASELKERIAEDDALTIIDVRSAAEFESAHIRGSYNVPLPLLSEHTHDLAERLQGHVVLVCQSGVRAEDARKRLAAVGLDSAAILSGGISAYEAAGGAVVRGAQRWAMDRQVRMTAGSLVLLGFVGSKLVTPGLGYLSAAIGAGLTYSALTNSCAMAAVLSKMPWNKTTANPTLDSAIRSIPRATQTSRA</sequence>
<dbReference type="Gene3D" id="3.40.250.10">
    <property type="entry name" value="Rhodanese-like domain"/>
    <property type="match status" value="1"/>
</dbReference>
<dbReference type="InterPro" id="IPR001763">
    <property type="entry name" value="Rhodanese-like_dom"/>
</dbReference>
<organism evidence="2 3">
    <name type="scientific">Isoptericola cucumis</name>
    <dbReference type="NCBI Taxonomy" id="1776856"/>
    <lineage>
        <taxon>Bacteria</taxon>
        <taxon>Bacillati</taxon>
        <taxon>Actinomycetota</taxon>
        <taxon>Actinomycetes</taxon>
        <taxon>Micrococcales</taxon>
        <taxon>Promicromonosporaceae</taxon>
        <taxon>Isoptericola</taxon>
    </lineage>
</organism>
<comment type="caution">
    <text evidence="2">The sequence shown here is derived from an EMBL/GenBank/DDBJ whole genome shotgun (WGS) entry which is preliminary data.</text>
</comment>
<dbReference type="InterPro" id="IPR050229">
    <property type="entry name" value="GlpE_sulfurtransferase"/>
</dbReference>
<protein>
    <submittedName>
        <fullName evidence="2">Sulfurtransferase</fullName>
    </submittedName>
</protein>
<dbReference type="PANTHER" id="PTHR43031:SF7">
    <property type="entry name" value="NITRIC OXIDE REDUCTASE FLRD-NAD(+) REDUCTASE"/>
    <property type="match status" value="1"/>
</dbReference>
<evidence type="ECO:0000259" key="1">
    <source>
        <dbReference type="PROSITE" id="PS50206"/>
    </source>
</evidence>
<dbReference type="EMBL" id="BMDG01000017">
    <property type="protein sequence ID" value="GGI11867.1"/>
    <property type="molecule type" value="Genomic_DNA"/>
</dbReference>
<accession>A0ABQ2BDG8</accession>
<dbReference type="PROSITE" id="PS50206">
    <property type="entry name" value="RHODANESE_3"/>
    <property type="match status" value="1"/>
</dbReference>
<keyword evidence="3" id="KW-1185">Reference proteome</keyword>
<dbReference type="Pfam" id="PF00581">
    <property type="entry name" value="Rhodanese"/>
    <property type="match status" value="1"/>
</dbReference>
<dbReference type="Proteomes" id="UP000632535">
    <property type="component" value="Unassembled WGS sequence"/>
</dbReference>
<feature type="domain" description="Rhodanese" evidence="1">
    <location>
        <begin position="21"/>
        <end position="111"/>
    </location>
</feature>
<dbReference type="Gene3D" id="6.10.140.1340">
    <property type="match status" value="1"/>
</dbReference>